<reference evidence="1 2" key="1">
    <citation type="submission" date="2020-02" db="EMBL/GenBank/DDBJ databases">
        <title>Plant-Promoting Endophytic Bacterium Rhizobium oryzihabitans sp. nov., Isolated from the Root of Rice.</title>
        <authorList>
            <person name="zhao J."/>
            <person name="Zhang G."/>
        </authorList>
    </citation>
    <scope>NUCLEOTIDE SEQUENCE [LARGE SCALE GENOMIC DNA]</scope>
    <source>
        <strain evidence="1 2">M15</strain>
    </source>
</reference>
<organism evidence="1 2">
    <name type="scientific">Rhizobium oryzihabitans</name>
    <dbReference type="NCBI Taxonomy" id="2267833"/>
    <lineage>
        <taxon>Bacteria</taxon>
        <taxon>Pseudomonadati</taxon>
        <taxon>Pseudomonadota</taxon>
        <taxon>Alphaproteobacteria</taxon>
        <taxon>Hyphomicrobiales</taxon>
        <taxon>Rhizobiaceae</taxon>
        <taxon>Rhizobium/Agrobacterium group</taxon>
        <taxon>Rhizobium</taxon>
    </lineage>
</organism>
<dbReference type="AlphaFoldDB" id="A0A7L5BJ42"/>
<name>A0A7L5BJ42_9HYPH</name>
<sequence length="115" mass="12954">MIQWSWRIENEDAILCGSWSDEEGWEAVFKSLIGRKVQDASIYGRLPELSIALTGGLYVASFMTAEGQPEWTIFDRCAEQQKSSYIAVRNGQIYEDLDAEMAFVIADPILKSPEA</sequence>
<keyword evidence="2" id="KW-1185">Reference proteome</keyword>
<gene>
    <name evidence="1" type="ORF">G3A56_13535</name>
</gene>
<dbReference type="EMBL" id="CP048632">
    <property type="protein sequence ID" value="QIB38891.1"/>
    <property type="molecule type" value="Genomic_DNA"/>
</dbReference>
<dbReference type="Proteomes" id="UP000464865">
    <property type="component" value="Chromosome M15-11"/>
</dbReference>
<dbReference type="RefSeq" id="WP_035241001.1">
    <property type="nucleotide sequence ID" value="NZ_CP048632.1"/>
</dbReference>
<evidence type="ECO:0000313" key="2">
    <source>
        <dbReference type="Proteomes" id="UP000464865"/>
    </source>
</evidence>
<evidence type="ECO:0000313" key="1">
    <source>
        <dbReference type="EMBL" id="QIB38891.1"/>
    </source>
</evidence>
<dbReference type="KEGG" id="roy:G3A56_13535"/>
<protein>
    <submittedName>
        <fullName evidence="1">Uncharacterized protein</fullName>
    </submittedName>
</protein>
<accession>A0A7L5BJ42</accession>
<proteinExistence type="predicted"/>